<accession>A0A1S6ILV9</accession>
<dbReference type="Gene3D" id="1.10.10.10">
    <property type="entry name" value="Winged helix-like DNA-binding domain superfamily/Winged helix DNA-binding domain"/>
    <property type="match status" value="1"/>
</dbReference>
<dbReference type="InterPro" id="IPR013324">
    <property type="entry name" value="RNA_pol_sigma_r3/r4-like"/>
</dbReference>
<dbReference type="InterPro" id="IPR036388">
    <property type="entry name" value="WH-like_DNA-bd_sf"/>
</dbReference>
<dbReference type="Proteomes" id="UP000188993">
    <property type="component" value="Chromosome"/>
</dbReference>
<name>A0A1S6ILV9_9LACT</name>
<dbReference type="AlphaFoldDB" id="A0A1S6ILV9"/>
<dbReference type="RefSeq" id="WP_062467872.1">
    <property type="nucleotide sequence ID" value="NZ_BBYN01000005.1"/>
</dbReference>
<dbReference type="OrthoDB" id="9816227at2"/>
<proteinExistence type="predicted"/>
<sequence length="165" mass="19754">MKQYKPLTVKYIGKSGKEIELMIEEFPDDQELIIAVSDSNYQAEWKTELLDFYYEEKLNDRKQSRSDRHRSYEDISREDYKNRKLQKRVIESNIDVESQVLSRIWMNELTSILSDRQIYLIQRCLIDGESYSSIAREEGKDESAIRKAVNRAKIKLKKYFQDRPN</sequence>
<dbReference type="SUPFAM" id="SSF88659">
    <property type="entry name" value="Sigma3 and sigma4 domains of RNA polymerase sigma factors"/>
    <property type="match status" value="1"/>
</dbReference>
<evidence type="ECO:0000313" key="2">
    <source>
        <dbReference type="Proteomes" id="UP000188993"/>
    </source>
</evidence>
<dbReference type="STRING" id="708126.BW727_100096"/>
<protein>
    <submittedName>
        <fullName evidence="1">Uncharacterized protein</fullName>
    </submittedName>
</protein>
<gene>
    <name evidence="1" type="ORF">BW727_100096</name>
</gene>
<dbReference type="EMBL" id="CP019728">
    <property type="protein sequence ID" value="AQS52506.1"/>
    <property type="molecule type" value="Genomic_DNA"/>
</dbReference>
<organism evidence="1 2">
    <name type="scientific">Jeotgalibaca dankookensis</name>
    <dbReference type="NCBI Taxonomy" id="708126"/>
    <lineage>
        <taxon>Bacteria</taxon>
        <taxon>Bacillati</taxon>
        <taxon>Bacillota</taxon>
        <taxon>Bacilli</taxon>
        <taxon>Lactobacillales</taxon>
        <taxon>Carnobacteriaceae</taxon>
        <taxon>Jeotgalibaca</taxon>
    </lineage>
</organism>
<evidence type="ECO:0000313" key="1">
    <source>
        <dbReference type="EMBL" id="AQS52506.1"/>
    </source>
</evidence>
<dbReference type="KEGG" id="jda:BW727_100096"/>
<keyword evidence="2" id="KW-1185">Reference proteome</keyword>
<reference evidence="1 2" key="1">
    <citation type="journal article" date="2014" name="Int. J. Syst. Evol. Microbiol.">
        <title>Jeotgalibaca dankookensis gen. nov., sp. nov., a member of the family Carnobacteriaceae, isolated from seujeot (Korean traditional food).</title>
        <authorList>
            <person name="Lee D.G."/>
            <person name="Trujillo M.E."/>
            <person name="Kang H."/>
            <person name="Ahn T.Y."/>
        </authorList>
    </citation>
    <scope>NUCLEOTIDE SEQUENCE [LARGE SCALE GENOMIC DNA]</scope>
    <source>
        <strain evidence="1 2">EX-07</strain>
    </source>
</reference>